<dbReference type="Pfam" id="PF14310">
    <property type="entry name" value="Fn3-like"/>
    <property type="match status" value="1"/>
</dbReference>
<name>X1R8G3_9ZZZZ</name>
<dbReference type="PANTHER" id="PTHR42715:SF10">
    <property type="entry name" value="BETA-GLUCOSIDASE"/>
    <property type="match status" value="1"/>
</dbReference>
<protein>
    <recommendedName>
        <fullName evidence="3">Fibronectin type III-like domain-containing protein</fullName>
    </recommendedName>
</protein>
<feature type="domain" description="Fibronectin type III-like" evidence="3">
    <location>
        <begin position="30"/>
        <end position="100"/>
    </location>
</feature>
<dbReference type="SMART" id="SM01217">
    <property type="entry name" value="Fn3_like"/>
    <property type="match status" value="1"/>
</dbReference>
<dbReference type="Gene3D" id="2.60.40.10">
    <property type="entry name" value="Immunoglobulins"/>
    <property type="match status" value="1"/>
</dbReference>
<dbReference type="GO" id="GO:0004553">
    <property type="term" value="F:hydrolase activity, hydrolyzing O-glycosyl compounds"/>
    <property type="evidence" value="ECO:0007669"/>
    <property type="project" value="UniProtKB-ARBA"/>
</dbReference>
<evidence type="ECO:0000313" key="4">
    <source>
        <dbReference type="EMBL" id="GAI59435.1"/>
    </source>
</evidence>
<accession>X1R8G3</accession>
<evidence type="ECO:0000259" key="3">
    <source>
        <dbReference type="SMART" id="SM01217"/>
    </source>
</evidence>
<proteinExistence type="inferred from homology"/>
<reference evidence="4" key="1">
    <citation type="journal article" date="2014" name="Front. Microbiol.">
        <title>High frequency of phylogenetically diverse reductive dehalogenase-homologous genes in deep subseafloor sedimentary metagenomes.</title>
        <authorList>
            <person name="Kawai M."/>
            <person name="Futagami T."/>
            <person name="Toyoda A."/>
            <person name="Takaki Y."/>
            <person name="Nishi S."/>
            <person name="Hori S."/>
            <person name="Arai W."/>
            <person name="Tsubouchi T."/>
            <person name="Morono Y."/>
            <person name="Uchiyama I."/>
            <person name="Ito T."/>
            <person name="Fujiyama A."/>
            <person name="Inagaki F."/>
            <person name="Takami H."/>
        </authorList>
    </citation>
    <scope>NUCLEOTIDE SEQUENCE</scope>
    <source>
        <strain evidence="4">Expedition CK06-06</strain>
    </source>
</reference>
<keyword evidence="2" id="KW-0378">Hydrolase</keyword>
<organism evidence="4">
    <name type="scientific">marine sediment metagenome</name>
    <dbReference type="NCBI Taxonomy" id="412755"/>
    <lineage>
        <taxon>unclassified sequences</taxon>
        <taxon>metagenomes</taxon>
        <taxon>ecological metagenomes</taxon>
    </lineage>
</organism>
<dbReference type="InterPro" id="IPR050288">
    <property type="entry name" value="Cellulose_deg_GH3"/>
</dbReference>
<evidence type="ECO:0000256" key="1">
    <source>
        <dbReference type="ARBA" id="ARBA00005336"/>
    </source>
</evidence>
<comment type="caution">
    <text evidence="4">The sequence shown here is derived from an EMBL/GenBank/DDBJ whole genome shotgun (WGS) entry which is preliminary data.</text>
</comment>
<comment type="similarity">
    <text evidence="1">Belongs to the glycosyl hydrolase 3 family.</text>
</comment>
<gene>
    <name evidence="4" type="ORF">S12H4_04454</name>
</gene>
<evidence type="ECO:0000256" key="2">
    <source>
        <dbReference type="ARBA" id="ARBA00022801"/>
    </source>
</evidence>
<dbReference type="AlphaFoldDB" id="X1R8G3"/>
<dbReference type="EMBL" id="BARW01001376">
    <property type="protein sequence ID" value="GAI59435.1"/>
    <property type="molecule type" value="Genomic_DNA"/>
</dbReference>
<dbReference type="InterPro" id="IPR026891">
    <property type="entry name" value="Fn3-like"/>
</dbReference>
<feature type="non-terminal residue" evidence="4">
    <location>
        <position position="1"/>
    </location>
</feature>
<dbReference type="FunFam" id="2.60.40.10:FF:000495">
    <property type="entry name" value="Periplasmic beta-glucosidase"/>
    <property type="match status" value="1"/>
</dbReference>
<dbReference type="PANTHER" id="PTHR42715">
    <property type="entry name" value="BETA-GLUCOSIDASE"/>
    <property type="match status" value="1"/>
</dbReference>
<dbReference type="InterPro" id="IPR013783">
    <property type="entry name" value="Ig-like_fold"/>
</dbReference>
<sequence>IRIDKPNLQGKGTFIVSVDVKNIGDKSGAEVVQIYVSDDKCSVDRPLKELQGFEKVYLQPGEEKTVSITLTESAFEFYSDIEHNFIVETGTFTIWAGSSSRDLPLYAKINYRNK</sequence>